<reference evidence="9 10" key="1">
    <citation type="submission" date="2014-10" db="EMBL/GenBank/DDBJ databases">
        <title>Draft genome sequence of Actinoplanes utahensis NRRL 12052.</title>
        <authorList>
            <person name="Velasco-Bucheli B."/>
            <person name="del Cerro C."/>
            <person name="Hormigo D."/>
            <person name="Garcia J.L."/>
            <person name="Acebal C."/>
            <person name="Arroyo M."/>
            <person name="de la Mata I."/>
        </authorList>
    </citation>
    <scope>NUCLEOTIDE SEQUENCE [LARGE SCALE GENOMIC DNA]</scope>
    <source>
        <strain evidence="9 10">NRRL 12052</strain>
    </source>
</reference>
<dbReference type="RefSeq" id="WP_043533842.1">
    <property type="nucleotide sequence ID" value="NZ_BAABKU010000002.1"/>
</dbReference>
<feature type="transmembrane region" description="Helical" evidence="7">
    <location>
        <begin position="967"/>
        <end position="987"/>
    </location>
</feature>
<dbReference type="PANTHER" id="PTHR30572">
    <property type="entry name" value="MEMBRANE COMPONENT OF TRANSPORTER-RELATED"/>
    <property type="match status" value="1"/>
</dbReference>
<feature type="transmembrane region" description="Helical" evidence="7">
    <location>
        <begin position="424"/>
        <end position="443"/>
    </location>
</feature>
<dbReference type="EMBL" id="JRTT01000140">
    <property type="protein sequence ID" value="KHD72058.1"/>
    <property type="molecule type" value="Genomic_DNA"/>
</dbReference>
<sequence>MISLVLAMLWRRRGQAGTLALLSLLAVASAVAAPAYLIAAERAVAAGQIETAATSELTMVTRRSLDSIDDPSGRAGIDFPDAGKVLLNLNGFTYYHSAEVPAVGLEKSIEFPTRAVYRQGICDHVRIVSGRCPAAEGDALVGEDTARRLGLAAGDVIALRAARQNDLTNPPTWTAEGVPKTMTVSGTYRPVDSTEAYWGLHGYFVGGPGIGSGEPVFTNHETLETMQRTVTTMAIDGIAEPGTIDIDRLDQLRADLVRINTTSDDLDQIQFSSAIPRLLDRIDEGRAAARLLVPVIAVPLVLLACFTIYLTVGYGAEGRQSELAVVALRGTRWWTRWWLATGESLIAVLAGAVAGCLTGQLLVNAAAAALFPGVGADPAFSSLRYAPLAAVAALVAAVVAQRRQLTSSVAGLLRRTPATGRRRVAAAEAVVVVLAIATGAQYALADEPLTGVGMFAPALLVLALALVAARALLPLVNRGAVAALHRGRLGFALAGLQLSRRPGAGRLFALLVAAAAVAGYAASAVDTAARGREVEAMLGTGADRVLTVNPVTKRKLIDAVRAVDPDGRFAMAAVKLPAGAQTPPGYAVDSERLATVAAWPEDGPDPDDVHRLLHPRAADPPLFTGPEITADITYTSGGAPLRLTFSLSSTAGLGDGLLQLGELRPGTHTYRHQVALCAQGCRLNALSITGGDADTPTVSGQVVIRGLNTGQPAPLTDPARWRPTEEARLSAAPDGLRADVTVPADGAVGAWIQPVATPYPVPMAYAGRELNDVTVTGVAPAPVPLTPVAALPAVPAAGRQAALVELDYLDVLSAEPKEASEPQVWLNAAAPADIADRLAGQGLSVASDAPAATVRAGLDRQGPAVALWFHLIAAVLAGLLGAGALALTVAVDRTRRAEDLTALRIQGLRRGPASQATLWTYPVLVTIATGVGVLVALAAWRLTGWALPLAGLTPPDLPLPTWPRPSAVLAAAGTVLVVEFLVALFSGRNLRRRIERP</sequence>
<evidence type="ECO:0000256" key="3">
    <source>
        <dbReference type="ARBA" id="ARBA00022692"/>
    </source>
</evidence>
<feature type="transmembrane region" description="Helical" evidence="7">
    <location>
        <begin position="337"/>
        <end position="363"/>
    </location>
</feature>
<evidence type="ECO:0000313" key="9">
    <source>
        <dbReference type="EMBL" id="KHD72058.1"/>
    </source>
</evidence>
<organism evidence="9 10">
    <name type="scientific">Actinoplanes utahensis</name>
    <dbReference type="NCBI Taxonomy" id="1869"/>
    <lineage>
        <taxon>Bacteria</taxon>
        <taxon>Bacillati</taxon>
        <taxon>Actinomycetota</taxon>
        <taxon>Actinomycetes</taxon>
        <taxon>Micromonosporales</taxon>
        <taxon>Micromonosporaceae</taxon>
        <taxon>Actinoplanes</taxon>
    </lineage>
</organism>
<evidence type="ECO:0000256" key="1">
    <source>
        <dbReference type="ARBA" id="ARBA00004651"/>
    </source>
</evidence>
<dbReference type="eggNOG" id="COG0577">
    <property type="taxonomic scope" value="Bacteria"/>
</dbReference>
<dbReference type="Pfam" id="PF02687">
    <property type="entry name" value="FtsX"/>
    <property type="match status" value="1"/>
</dbReference>
<dbReference type="InterPro" id="IPR050250">
    <property type="entry name" value="Macrolide_Exporter_MacB"/>
</dbReference>
<dbReference type="STRING" id="1869.MB27_42175"/>
<dbReference type="GO" id="GO:0022857">
    <property type="term" value="F:transmembrane transporter activity"/>
    <property type="evidence" value="ECO:0007669"/>
    <property type="project" value="TreeGrafter"/>
</dbReference>
<comment type="similarity">
    <text evidence="6">Belongs to the ABC-4 integral membrane protein family.</text>
</comment>
<feature type="transmembrane region" description="Helical" evidence="7">
    <location>
        <begin position="291"/>
        <end position="316"/>
    </location>
</feature>
<feature type="transmembrane region" description="Helical" evidence="7">
    <location>
        <begin position="383"/>
        <end position="400"/>
    </location>
</feature>
<protein>
    <recommendedName>
        <fullName evidence="8">ABC3 transporter permease C-terminal domain-containing protein</fullName>
    </recommendedName>
</protein>
<feature type="domain" description="ABC3 transporter permease C-terminal" evidence="8">
    <location>
        <begin position="296"/>
        <end position="399"/>
    </location>
</feature>
<evidence type="ECO:0000256" key="7">
    <source>
        <dbReference type="SAM" id="Phobius"/>
    </source>
</evidence>
<keyword evidence="4 7" id="KW-1133">Transmembrane helix</keyword>
<dbReference type="GO" id="GO:0005886">
    <property type="term" value="C:plasma membrane"/>
    <property type="evidence" value="ECO:0007669"/>
    <property type="project" value="UniProtKB-SubCell"/>
</dbReference>
<accession>A0A0A6UAG6</accession>
<comment type="subcellular location">
    <subcellularLocation>
        <location evidence="1">Cell membrane</location>
        <topology evidence="1">Multi-pass membrane protein</topology>
    </subcellularLocation>
</comment>
<dbReference type="PANTHER" id="PTHR30572:SF4">
    <property type="entry name" value="ABC TRANSPORTER PERMEASE YTRF"/>
    <property type="match status" value="1"/>
</dbReference>
<keyword evidence="3 7" id="KW-0812">Transmembrane</keyword>
<proteinExistence type="inferred from homology"/>
<keyword evidence="2" id="KW-1003">Cell membrane</keyword>
<evidence type="ECO:0000313" key="10">
    <source>
        <dbReference type="Proteomes" id="UP000054537"/>
    </source>
</evidence>
<feature type="transmembrane region" description="Helical" evidence="7">
    <location>
        <begin position="455"/>
        <end position="476"/>
    </location>
</feature>
<evidence type="ECO:0000256" key="2">
    <source>
        <dbReference type="ARBA" id="ARBA00022475"/>
    </source>
</evidence>
<dbReference type="OrthoDB" id="3275641at2"/>
<comment type="caution">
    <text evidence="9">The sequence shown here is derived from an EMBL/GenBank/DDBJ whole genome shotgun (WGS) entry which is preliminary data.</text>
</comment>
<evidence type="ECO:0000259" key="8">
    <source>
        <dbReference type="Pfam" id="PF02687"/>
    </source>
</evidence>
<keyword evidence="10" id="KW-1185">Reference proteome</keyword>
<keyword evidence="5 7" id="KW-0472">Membrane</keyword>
<feature type="transmembrane region" description="Helical" evidence="7">
    <location>
        <begin position="867"/>
        <end position="891"/>
    </location>
</feature>
<dbReference type="AlphaFoldDB" id="A0A0A6UAG6"/>
<evidence type="ECO:0000256" key="6">
    <source>
        <dbReference type="ARBA" id="ARBA00038076"/>
    </source>
</evidence>
<feature type="transmembrane region" description="Helical" evidence="7">
    <location>
        <begin position="507"/>
        <end position="525"/>
    </location>
</feature>
<feature type="transmembrane region" description="Helical" evidence="7">
    <location>
        <begin position="918"/>
        <end position="940"/>
    </location>
</feature>
<evidence type="ECO:0000256" key="4">
    <source>
        <dbReference type="ARBA" id="ARBA00022989"/>
    </source>
</evidence>
<name>A0A0A6UAG6_ACTUT</name>
<dbReference type="InterPro" id="IPR003838">
    <property type="entry name" value="ABC3_permease_C"/>
</dbReference>
<dbReference type="Proteomes" id="UP000054537">
    <property type="component" value="Unassembled WGS sequence"/>
</dbReference>
<gene>
    <name evidence="9" type="ORF">MB27_42175</name>
</gene>
<evidence type="ECO:0000256" key="5">
    <source>
        <dbReference type="ARBA" id="ARBA00023136"/>
    </source>
</evidence>